<reference evidence="2 3" key="1">
    <citation type="journal article" date="2018" name="Sci. Adv.">
        <title>Multi-heme cytochromes provide a pathway for survival in energy-limited environments.</title>
        <authorList>
            <person name="Deng X."/>
            <person name="Dohmae N."/>
            <person name="Nealson K.H."/>
            <person name="Hashimoto K."/>
            <person name="Okamoto A."/>
        </authorList>
    </citation>
    <scope>NUCLEOTIDE SEQUENCE [LARGE SCALE GENOMIC DNA]</scope>
    <source>
        <strain evidence="2 3">IS5</strain>
    </source>
</reference>
<organism evidence="2 3">
    <name type="scientific">Desulfovibrio ferrophilus</name>
    <dbReference type="NCBI Taxonomy" id="241368"/>
    <lineage>
        <taxon>Bacteria</taxon>
        <taxon>Pseudomonadati</taxon>
        <taxon>Thermodesulfobacteriota</taxon>
        <taxon>Desulfovibrionia</taxon>
        <taxon>Desulfovibrionales</taxon>
        <taxon>Desulfovibrionaceae</taxon>
        <taxon>Desulfovibrio</taxon>
    </lineage>
</organism>
<dbReference type="AlphaFoldDB" id="A0A2Z6AYT0"/>
<feature type="domain" description="NAD(P)-binding" evidence="1">
    <location>
        <begin position="10"/>
        <end position="315"/>
    </location>
</feature>
<evidence type="ECO:0000313" key="3">
    <source>
        <dbReference type="Proteomes" id="UP000269883"/>
    </source>
</evidence>
<dbReference type="RefSeq" id="WP_126378374.1">
    <property type="nucleotide sequence ID" value="NZ_AP017378.1"/>
</dbReference>
<evidence type="ECO:0000259" key="1">
    <source>
        <dbReference type="Pfam" id="PF16363"/>
    </source>
</evidence>
<dbReference type="PANTHER" id="PTHR43000">
    <property type="entry name" value="DTDP-D-GLUCOSE 4,6-DEHYDRATASE-RELATED"/>
    <property type="match status" value="1"/>
</dbReference>
<dbReference type="EMBL" id="AP017378">
    <property type="protein sequence ID" value="BBD08350.1"/>
    <property type="molecule type" value="Genomic_DNA"/>
</dbReference>
<dbReference type="InterPro" id="IPR016040">
    <property type="entry name" value="NAD(P)-bd_dom"/>
</dbReference>
<dbReference type="Proteomes" id="UP000269883">
    <property type="component" value="Chromosome"/>
</dbReference>
<dbReference type="Gene3D" id="3.40.50.720">
    <property type="entry name" value="NAD(P)-binding Rossmann-like Domain"/>
    <property type="match status" value="1"/>
</dbReference>
<dbReference type="InterPro" id="IPR036291">
    <property type="entry name" value="NAD(P)-bd_dom_sf"/>
</dbReference>
<evidence type="ECO:0000313" key="2">
    <source>
        <dbReference type="EMBL" id="BBD08350.1"/>
    </source>
</evidence>
<dbReference type="Pfam" id="PF16363">
    <property type="entry name" value="GDP_Man_Dehyd"/>
    <property type="match status" value="1"/>
</dbReference>
<name>A0A2Z6AYT0_9BACT</name>
<keyword evidence="3" id="KW-1185">Reference proteome</keyword>
<protein>
    <recommendedName>
        <fullName evidence="1">NAD(P)-binding domain-containing protein</fullName>
    </recommendedName>
</protein>
<gene>
    <name evidence="2" type="ORF">DFE_1624</name>
</gene>
<sequence length="337" mass="37883">MSFYQGKKILITGGCGFIGSNLAIRLVAEGADVTVVDSMIDEYGGNMHNIAPVADDIRLNISDVRDQVAMRYLVRDKEMIFNLAGQVSHIDSMHDPYTDLEINAKAQLGVLEACRHNNRDARIVLSSTRQIYGKPQYMPVDEKHPLDPVDVNGINCIAGEWYHLLYQKVYGIPTSVLRLTNTYGPRQLLKHNRQGFIGWFIRLVMQSKEIQLYGDGSQRRDLNYVDDVVDALLLAGEKDEAVGEVYNLAGDEPISLKDLVEKMVTISGRGSYKLVPWPEEKKKIDIGDFYGDGTKIKNALGWSPAIGVDEGLKRTFEFYEDCLEQYLCETEGHVCKP</sequence>
<dbReference type="KEGG" id="dfl:DFE_1624"/>
<dbReference type="SUPFAM" id="SSF51735">
    <property type="entry name" value="NAD(P)-binding Rossmann-fold domains"/>
    <property type="match status" value="1"/>
</dbReference>
<accession>A0A2Z6AYT0</accession>
<dbReference type="PRINTS" id="PR01713">
    <property type="entry name" value="NUCEPIMERASE"/>
</dbReference>
<dbReference type="OrthoDB" id="9802815at2"/>
<proteinExistence type="predicted"/>